<organism evidence="1 2">
    <name type="scientific">Shewanella marisflavi</name>
    <dbReference type="NCBI Taxonomy" id="260364"/>
    <lineage>
        <taxon>Bacteria</taxon>
        <taxon>Pseudomonadati</taxon>
        <taxon>Pseudomonadota</taxon>
        <taxon>Gammaproteobacteria</taxon>
        <taxon>Alteromonadales</taxon>
        <taxon>Shewanellaceae</taxon>
        <taxon>Shewanella</taxon>
    </lineage>
</organism>
<name>A0ABX5WJL6_9GAMM</name>
<reference evidence="1 2" key="1">
    <citation type="submission" date="2019-06" db="EMBL/GenBank/DDBJ databases">
        <title>Complete genome of Shewanella marisflavi ECSMB14101, a mussel settlement-inducing bacterium isolated from East China Sea.</title>
        <authorList>
            <person name="Yang J."/>
            <person name="Liang X."/>
            <person name="Chang R."/>
            <person name="Peng L."/>
        </authorList>
    </citation>
    <scope>NUCLEOTIDE SEQUENCE [LARGE SCALE GENOMIC DNA]</scope>
    <source>
        <strain evidence="1 2">ECSMB14101</strain>
    </source>
</reference>
<keyword evidence="2" id="KW-1185">Reference proteome</keyword>
<dbReference type="EMBL" id="CP041153">
    <property type="protein sequence ID" value="QDF74211.1"/>
    <property type="molecule type" value="Genomic_DNA"/>
</dbReference>
<evidence type="ECO:0000313" key="1">
    <source>
        <dbReference type="EMBL" id="QDF74211.1"/>
    </source>
</evidence>
<sequence>MLKPLTTLIMLASTPFAYGQIDVTIPKANCLKAADIVTNKDLALFKQIYMPIKANDEQYLAFIQKIHDWAFVKNYSGINDFTIEGVRVFEHAKTSENDTVKQSAQRWGYDTEVWVDYAFNSTNRTTNAPATKAGFCRFALQGDSWYMINLLK</sequence>
<evidence type="ECO:0000313" key="2">
    <source>
        <dbReference type="Proteomes" id="UP000318758"/>
    </source>
</evidence>
<evidence type="ECO:0008006" key="3">
    <source>
        <dbReference type="Google" id="ProtNLM"/>
    </source>
</evidence>
<gene>
    <name evidence="1" type="ORF">FGA12_02990</name>
</gene>
<accession>A0ABX5WJL6</accession>
<protein>
    <recommendedName>
        <fullName evidence="3">Nuclear transport factor 2 family protein</fullName>
    </recommendedName>
</protein>
<dbReference type="Proteomes" id="UP000318758">
    <property type="component" value="Chromosome"/>
</dbReference>
<dbReference type="RefSeq" id="WP_033538682.1">
    <property type="nucleotide sequence ID" value="NZ_CP041153.1"/>
</dbReference>
<proteinExistence type="predicted"/>